<dbReference type="AlphaFoldDB" id="A0A6V7HA15"/>
<sequence>GEQTFNGGKKHTLSVKKEVLSSKIIQIEMSSRNSQ</sequence>
<accession>A0A6V7HA15</accession>
<comment type="caution">
    <text evidence="1">The sequence shown here is derived from an EMBL/GenBank/DDBJ whole genome shotgun (WGS) entry which is preliminary data.</text>
</comment>
<gene>
    <name evidence="1" type="ORF">MHI_LOCUS650533</name>
</gene>
<reference evidence="1" key="1">
    <citation type="submission" date="2020-07" db="EMBL/GenBank/DDBJ databases">
        <authorList>
            <person name="Nazaruddin N."/>
        </authorList>
    </citation>
    <scope>NUCLEOTIDE SEQUENCE</scope>
</reference>
<protein>
    <submittedName>
        <fullName evidence="1">Uncharacterized protein</fullName>
    </submittedName>
</protein>
<proteinExistence type="predicted"/>
<feature type="non-terminal residue" evidence="1">
    <location>
        <position position="1"/>
    </location>
</feature>
<name>A0A6V7HA15_9HYME</name>
<keyword evidence="2" id="KW-1185">Reference proteome</keyword>
<feature type="non-terminal residue" evidence="1">
    <location>
        <position position="35"/>
    </location>
</feature>
<evidence type="ECO:0000313" key="2">
    <source>
        <dbReference type="Proteomes" id="UP000752696"/>
    </source>
</evidence>
<dbReference type="EMBL" id="CAJDYZ010009439">
    <property type="protein sequence ID" value="CAD1476520.1"/>
    <property type="molecule type" value="Genomic_DNA"/>
</dbReference>
<organism evidence="1 2">
    <name type="scientific">Heterotrigona itama</name>
    <dbReference type="NCBI Taxonomy" id="395501"/>
    <lineage>
        <taxon>Eukaryota</taxon>
        <taxon>Metazoa</taxon>
        <taxon>Ecdysozoa</taxon>
        <taxon>Arthropoda</taxon>
        <taxon>Hexapoda</taxon>
        <taxon>Insecta</taxon>
        <taxon>Pterygota</taxon>
        <taxon>Neoptera</taxon>
        <taxon>Endopterygota</taxon>
        <taxon>Hymenoptera</taxon>
        <taxon>Apocrita</taxon>
        <taxon>Aculeata</taxon>
        <taxon>Apoidea</taxon>
        <taxon>Anthophila</taxon>
        <taxon>Apidae</taxon>
        <taxon>Heterotrigona</taxon>
    </lineage>
</organism>
<dbReference type="Proteomes" id="UP000752696">
    <property type="component" value="Unassembled WGS sequence"/>
</dbReference>
<evidence type="ECO:0000313" key="1">
    <source>
        <dbReference type="EMBL" id="CAD1476520.1"/>
    </source>
</evidence>